<dbReference type="ExpressionAtlas" id="G7I3C0">
    <property type="expression patterns" value="differential"/>
</dbReference>
<dbReference type="Proteomes" id="UP000002051">
    <property type="component" value="Unassembled WGS sequence"/>
</dbReference>
<reference evidence="1 3" key="1">
    <citation type="journal article" date="2011" name="Nature">
        <title>The Medicago genome provides insight into the evolution of rhizobial symbioses.</title>
        <authorList>
            <person name="Young N.D."/>
            <person name="Debelle F."/>
            <person name="Oldroyd G.E."/>
            <person name="Geurts R."/>
            <person name="Cannon S.B."/>
            <person name="Udvardi M.K."/>
            <person name="Benedito V.A."/>
            <person name="Mayer K.F."/>
            <person name="Gouzy J."/>
            <person name="Schoof H."/>
            <person name="Van de Peer Y."/>
            <person name="Proost S."/>
            <person name="Cook D.R."/>
            <person name="Meyers B.C."/>
            <person name="Spannagl M."/>
            <person name="Cheung F."/>
            <person name="De Mita S."/>
            <person name="Krishnakumar V."/>
            <person name="Gundlach H."/>
            <person name="Zhou S."/>
            <person name="Mudge J."/>
            <person name="Bharti A.K."/>
            <person name="Murray J.D."/>
            <person name="Naoumkina M.A."/>
            <person name="Rosen B."/>
            <person name="Silverstein K.A."/>
            <person name="Tang H."/>
            <person name="Rombauts S."/>
            <person name="Zhao P.X."/>
            <person name="Zhou P."/>
            <person name="Barbe V."/>
            <person name="Bardou P."/>
            <person name="Bechner M."/>
            <person name="Bellec A."/>
            <person name="Berger A."/>
            <person name="Berges H."/>
            <person name="Bidwell S."/>
            <person name="Bisseling T."/>
            <person name="Choisne N."/>
            <person name="Couloux A."/>
            <person name="Denny R."/>
            <person name="Deshpande S."/>
            <person name="Dai X."/>
            <person name="Doyle J.J."/>
            <person name="Dudez A.M."/>
            <person name="Farmer A.D."/>
            <person name="Fouteau S."/>
            <person name="Franken C."/>
            <person name="Gibelin C."/>
            <person name="Gish J."/>
            <person name="Goldstein S."/>
            <person name="Gonzalez A.J."/>
            <person name="Green P.J."/>
            <person name="Hallab A."/>
            <person name="Hartog M."/>
            <person name="Hua A."/>
            <person name="Humphray S.J."/>
            <person name="Jeong D.H."/>
            <person name="Jing Y."/>
            <person name="Jocker A."/>
            <person name="Kenton S.M."/>
            <person name="Kim D.J."/>
            <person name="Klee K."/>
            <person name="Lai H."/>
            <person name="Lang C."/>
            <person name="Lin S."/>
            <person name="Macmil S.L."/>
            <person name="Magdelenat G."/>
            <person name="Matthews L."/>
            <person name="McCorrison J."/>
            <person name="Monaghan E.L."/>
            <person name="Mun J.H."/>
            <person name="Najar F.Z."/>
            <person name="Nicholson C."/>
            <person name="Noirot C."/>
            <person name="O'Bleness M."/>
            <person name="Paule C.R."/>
            <person name="Poulain J."/>
            <person name="Prion F."/>
            <person name="Qin B."/>
            <person name="Qu C."/>
            <person name="Retzel E.F."/>
            <person name="Riddle C."/>
            <person name="Sallet E."/>
            <person name="Samain S."/>
            <person name="Samson N."/>
            <person name="Sanders I."/>
            <person name="Saurat O."/>
            <person name="Scarpelli C."/>
            <person name="Schiex T."/>
            <person name="Segurens B."/>
            <person name="Severin A.J."/>
            <person name="Sherrier D.J."/>
            <person name="Shi R."/>
            <person name="Sims S."/>
            <person name="Singer S.R."/>
            <person name="Sinharoy S."/>
            <person name="Sterck L."/>
            <person name="Viollet A."/>
            <person name="Wang B.B."/>
            <person name="Wang K."/>
            <person name="Wang M."/>
            <person name="Wang X."/>
            <person name="Warfsmann J."/>
            <person name="Weissenbach J."/>
            <person name="White D.D."/>
            <person name="White J.D."/>
            <person name="Wiley G.B."/>
            <person name="Wincker P."/>
            <person name="Xing Y."/>
            <person name="Yang L."/>
            <person name="Yao Z."/>
            <person name="Ying F."/>
            <person name="Zhai J."/>
            <person name="Zhou L."/>
            <person name="Zuber A."/>
            <person name="Denarie J."/>
            <person name="Dixon R.A."/>
            <person name="May G.D."/>
            <person name="Schwartz D.C."/>
            <person name="Rogers J."/>
            <person name="Quetier F."/>
            <person name="Town C.D."/>
            <person name="Roe B.A."/>
        </authorList>
    </citation>
    <scope>NUCLEOTIDE SEQUENCE [LARGE SCALE GENOMIC DNA]</scope>
    <source>
        <strain evidence="1">A17</strain>
        <strain evidence="2 3">cv. Jemalong A17</strain>
    </source>
</reference>
<gene>
    <name evidence="1" type="ordered locus">MTR_1g095390</name>
</gene>
<dbReference type="EnsemblPlants" id="AES62183">
    <property type="protein sequence ID" value="AES62183"/>
    <property type="gene ID" value="MTR_1g095390"/>
</dbReference>
<reference evidence="1 3" key="2">
    <citation type="journal article" date="2014" name="BMC Genomics">
        <title>An improved genome release (version Mt4.0) for the model legume Medicago truncatula.</title>
        <authorList>
            <person name="Tang H."/>
            <person name="Krishnakumar V."/>
            <person name="Bidwell S."/>
            <person name="Rosen B."/>
            <person name="Chan A."/>
            <person name="Zhou S."/>
            <person name="Gentzbittel L."/>
            <person name="Childs K.L."/>
            <person name="Yandell M."/>
            <person name="Gundlach H."/>
            <person name="Mayer K.F."/>
            <person name="Schwartz D.C."/>
            <person name="Town C.D."/>
        </authorList>
    </citation>
    <scope>GENOME REANNOTATION</scope>
    <source>
        <strain evidence="2 3">cv. Jemalong A17</strain>
    </source>
</reference>
<dbReference type="PaxDb" id="3880-AES62183"/>
<keyword evidence="3" id="KW-1185">Reference proteome</keyword>
<evidence type="ECO:0000313" key="2">
    <source>
        <dbReference type="EnsemblPlants" id="AES62183"/>
    </source>
</evidence>
<sequence length="67" mass="7477">MIQQKKYTCVEGHTYIVQQSSHGIVIFKVTGLCFLTAEQRKEGTGKAQEGGSYGKKEVLVTVKSWKL</sequence>
<dbReference type="EMBL" id="CM001217">
    <property type="protein sequence ID" value="AES62183.1"/>
    <property type="molecule type" value="Genomic_DNA"/>
</dbReference>
<evidence type="ECO:0000313" key="1">
    <source>
        <dbReference type="EMBL" id="AES62183.1"/>
    </source>
</evidence>
<dbReference type="HOGENOM" id="CLU_2816192_0_0_1"/>
<proteinExistence type="predicted"/>
<reference evidence="2" key="3">
    <citation type="submission" date="2015-04" db="UniProtKB">
        <authorList>
            <consortium name="EnsemblPlants"/>
        </authorList>
    </citation>
    <scope>IDENTIFICATION</scope>
    <source>
        <strain evidence="2">cv. Jemalong A17</strain>
    </source>
</reference>
<name>G7I3C0_MEDTR</name>
<protein>
    <submittedName>
        <fullName evidence="1 2">Uncharacterized protein</fullName>
    </submittedName>
</protein>
<evidence type="ECO:0000313" key="3">
    <source>
        <dbReference type="Proteomes" id="UP000002051"/>
    </source>
</evidence>
<organism evidence="1 3">
    <name type="scientific">Medicago truncatula</name>
    <name type="common">Barrel medic</name>
    <name type="synonym">Medicago tribuloides</name>
    <dbReference type="NCBI Taxonomy" id="3880"/>
    <lineage>
        <taxon>Eukaryota</taxon>
        <taxon>Viridiplantae</taxon>
        <taxon>Streptophyta</taxon>
        <taxon>Embryophyta</taxon>
        <taxon>Tracheophyta</taxon>
        <taxon>Spermatophyta</taxon>
        <taxon>Magnoliopsida</taxon>
        <taxon>eudicotyledons</taxon>
        <taxon>Gunneridae</taxon>
        <taxon>Pentapetalae</taxon>
        <taxon>rosids</taxon>
        <taxon>fabids</taxon>
        <taxon>Fabales</taxon>
        <taxon>Fabaceae</taxon>
        <taxon>Papilionoideae</taxon>
        <taxon>50 kb inversion clade</taxon>
        <taxon>NPAAA clade</taxon>
        <taxon>Hologalegina</taxon>
        <taxon>IRL clade</taxon>
        <taxon>Trifolieae</taxon>
        <taxon>Medicago</taxon>
    </lineage>
</organism>
<dbReference type="AlphaFoldDB" id="G7I3C0"/>
<accession>G7I3C0</accession>